<dbReference type="SMART" id="SM00186">
    <property type="entry name" value="FBG"/>
    <property type="match status" value="1"/>
</dbReference>
<name>A0AAE0SI98_9BIVA</name>
<sequence length="265" mass="29967">MVGLFLSFLTFAELLINGHTQYPCHCACNCYCSLPQTLCGNYTSSTSQNDYFGKPRDCQDIYQMGFTKSGNYIIYPTTQSKGIYARCDMNTAGGGWTVTQRRVSGDVYFFRMWSDYKNGFGNPNGSLWLGNDNIHSLTAQADYQLHINLAVSETNTSFAFYDTISVGEESSGYRLTVKTYSGTAGDSFSYHSDMKFSTIDRDNDKTNSTQCAILSKSGWWHNYCHTSNLNGIYGSNYFTGIIWRTYTGYNKSLIYSDMKIRRKDS</sequence>
<feature type="domain" description="Fibrinogen C-terminal" evidence="3">
    <location>
        <begin position="49"/>
        <end position="264"/>
    </location>
</feature>
<keyword evidence="5" id="KW-1185">Reference proteome</keyword>
<gene>
    <name evidence="4" type="ORF">CHS0354_014992</name>
</gene>
<evidence type="ECO:0000313" key="4">
    <source>
        <dbReference type="EMBL" id="KAK3592492.1"/>
    </source>
</evidence>
<keyword evidence="2" id="KW-0732">Signal</keyword>
<protein>
    <recommendedName>
        <fullName evidence="3">Fibrinogen C-terminal domain-containing protein</fullName>
    </recommendedName>
</protein>
<accession>A0AAE0SI98</accession>
<dbReference type="Pfam" id="PF00147">
    <property type="entry name" value="Fibrinogen_C"/>
    <property type="match status" value="1"/>
</dbReference>
<reference evidence="4" key="2">
    <citation type="journal article" date="2021" name="Genome Biol. Evol.">
        <title>Developing a high-quality reference genome for a parasitic bivalve with doubly uniparental inheritance (Bivalvia: Unionida).</title>
        <authorList>
            <person name="Smith C.H."/>
        </authorList>
    </citation>
    <scope>NUCLEOTIDE SEQUENCE</scope>
    <source>
        <strain evidence="4">CHS0354</strain>
        <tissue evidence="4">Mantle</tissue>
    </source>
</reference>
<keyword evidence="1" id="KW-1015">Disulfide bond</keyword>
<evidence type="ECO:0000256" key="1">
    <source>
        <dbReference type="ARBA" id="ARBA00023157"/>
    </source>
</evidence>
<dbReference type="InterPro" id="IPR050373">
    <property type="entry name" value="Fibrinogen_C-term_domain"/>
</dbReference>
<dbReference type="Proteomes" id="UP001195483">
    <property type="component" value="Unassembled WGS sequence"/>
</dbReference>
<dbReference type="InterPro" id="IPR014716">
    <property type="entry name" value="Fibrinogen_a/b/g_C_1"/>
</dbReference>
<dbReference type="Gene3D" id="3.90.215.10">
    <property type="entry name" value="Gamma Fibrinogen, chain A, domain 1"/>
    <property type="match status" value="1"/>
</dbReference>
<feature type="chain" id="PRO_5042071660" description="Fibrinogen C-terminal domain-containing protein" evidence="2">
    <location>
        <begin position="21"/>
        <end position="265"/>
    </location>
</feature>
<dbReference type="InterPro" id="IPR036056">
    <property type="entry name" value="Fibrinogen-like_C"/>
</dbReference>
<dbReference type="InterPro" id="IPR002181">
    <property type="entry name" value="Fibrinogen_a/b/g_C_dom"/>
</dbReference>
<feature type="signal peptide" evidence="2">
    <location>
        <begin position="1"/>
        <end position="20"/>
    </location>
</feature>
<dbReference type="GO" id="GO:0005615">
    <property type="term" value="C:extracellular space"/>
    <property type="evidence" value="ECO:0007669"/>
    <property type="project" value="TreeGrafter"/>
</dbReference>
<reference evidence="4" key="3">
    <citation type="submission" date="2023-05" db="EMBL/GenBank/DDBJ databases">
        <authorList>
            <person name="Smith C.H."/>
        </authorList>
    </citation>
    <scope>NUCLEOTIDE SEQUENCE</scope>
    <source>
        <strain evidence="4">CHS0354</strain>
        <tissue evidence="4">Mantle</tissue>
    </source>
</reference>
<dbReference type="EMBL" id="JAEAOA010000931">
    <property type="protein sequence ID" value="KAK3592492.1"/>
    <property type="molecule type" value="Genomic_DNA"/>
</dbReference>
<proteinExistence type="predicted"/>
<reference evidence="4" key="1">
    <citation type="journal article" date="2021" name="Genome Biol. Evol.">
        <title>A High-Quality Reference Genome for a Parasitic Bivalve with Doubly Uniparental Inheritance (Bivalvia: Unionida).</title>
        <authorList>
            <person name="Smith C.H."/>
        </authorList>
    </citation>
    <scope>NUCLEOTIDE SEQUENCE</scope>
    <source>
        <strain evidence="4">CHS0354</strain>
    </source>
</reference>
<evidence type="ECO:0000256" key="2">
    <source>
        <dbReference type="SAM" id="SignalP"/>
    </source>
</evidence>
<organism evidence="4 5">
    <name type="scientific">Potamilus streckersoni</name>
    <dbReference type="NCBI Taxonomy" id="2493646"/>
    <lineage>
        <taxon>Eukaryota</taxon>
        <taxon>Metazoa</taxon>
        <taxon>Spiralia</taxon>
        <taxon>Lophotrochozoa</taxon>
        <taxon>Mollusca</taxon>
        <taxon>Bivalvia</taxon>
        <taxon>Autobranchia</taxon>
        <taxon>Heteroconchia</taxon>
        <taxon>Palaeoheterodonta</taxon>
        <taxon>Unionida</taxon>
        <taxon>Unionoidea</taxon>
        <taxon>Unionidae</taxon>
        <taxon>Ambleminae</taxon>
        <taxon>Lampsilini</taxon>
        <taxon>Potamilus</taxon>
    </lineage>
</organism>
<dbReference type="NCBIfam" id="NF040941">
    <property type="entry name" value="GGGWT_bact"/>
    <property type="match status" value="1"/>
</dbReference>
<dbReference type="CDD" id="cd00087">
    <property type="entry name" value="FReD"/>
    <property type="match status" value="1"/>
</dbReference>
<dbReference type="PANTHER" id="PTHR19143">
    <property type="entry name" value="FIBRINOGEN/TENASCIN/ANGIOPOEITIN"/>
    <property type="match status" value="1"/>
</dbReference>
<evidence type="ECO:0000259" key="3">
    <source>
        <dbReference type="PROSITE" id="PS51406"/>
    </source>
</evidence>
<dbReference type="FunFam" id="3.90.215.10:FF:000001">
    <property type="entry name" value="Tenascin isoform 1"/>
    <property type="match status" value="1"/>
</dbReference>
<evidence type="ECO:0000313" key="5">
    <source>
        <dbReference type="Proteomes" id="UP001195483"/>
    </source>
</evidence>
<dbReference type="PROSITE" id="PS51406">
    <property type="entry name" value="FIBRINOGEN_C_2"/>
    <property type="match status" value="1"/>
</dbReference>
<dbReference type="SUPFAM" id="SSF56496">
    <property type="entry name" value="Fibrinogen C-terminal domain-like"/>
    <property type="match status" value="1"/>
</dbReference>
<dbReference type="AlphaFoldDB" id="A0AAE0SI98"/>
<comment type="caution">
    <text evidence="4">The sequence shown here is derived from an EMBL/GenBank/DDBJ whole genome shotgun (WGS) entry which is preliminary data.</text>
</comment>